<dbReference type="GeneID" id="80532756"/>
<protein>
    <submittedName>
        <fullName evidence="2">UL3.5-like protein</fullName>
    </submittedName>
</protein>
<organism evidence="2 4">
    <name type="scientific">Gallid alphaherpesvirus 3</name>
    <dbReference type="NCBI Taxonomy" id="35250"/>
    <lineage>
        <taxon>Viruses</taxon>
        <taxon>Duplodnaviria</taxon>
        <taxon>Heunggongvirae</taxon>
        <taxon>Peploviricota</taxon>
        <taxon>Herviviricetes</taxon>
        <taxon>Herpesvirales</taxon>
        <taxon>Orthoherpesviridae</taxon>
        <taxon>Alphaherpesvirinae</taxon>
        <taxon>Mardivirus</taxon>
        <taxon>Mardivirus gallidalpha3</taxon>
    </lineage>
</organism>
<dbReference type="EMBL" id="MH939248">
    <property type="protein sequence ID" value="QEY02320.1"/>
    <property type="molecule type" value="Genomic_DNA"/>
</dbReference>
<gene>
    <name evidence="2" type="primary">UL3.5</name>
</gene>
<feature type="compositionally biased region" description="Polar residues" evidence="1">
    <location>
        <begin position="56"/>
        <end position="70"/>
    </location>
</feature>
<dbReference type="Proteomes" id="UP000095860">
    <property type="component" value="Segment"/>
</dbReference>
<dbReference type="KEGG" id="vg:80532756"/>
<evidence type="ECO:0000313" key="2">
    <source>
        <dbReference type="EMBL" id="AEI00205.1"/>
    </source>
</evidence>
<reference evidence="3" key="2">
    <citation type="submission" date="2018-09" db="EMBL/GenBank/DDBJ databases">
        <title>Genomic sequence analysis of Gallid alphaherpesvirus 3 strain 301B/1.</title>
        <authorList>
            <person name="Kim T."/>
            <person name="Volkening J.D."/>
            <person name="Spatz S.J."/>
        </authorList>
    </citation>
    <scope>NUCLEOTIDE SEQUENCE</scope>
    <source>
        <strain evidence="3">301B/1</strain>
    </source>
</reference>
<evidence type="ECO:0000313" key="4">
    <source>
        <dbReference type="Proteomes" id="UP000095860"/>
    </source>
</evidence>
<feature type="region of interest" description="Disordered" evidence="1">
    <location>
        <begin position="56"/>
        <end position="84"/>
    </location>
</feature>
<keyword evidence="4" id="KW-1185">Reference proteome</keyword>
<dbReference type="RefSeq" id="YP_010795596.1">
    <property type="nucleotide sequence ID" value="NC_075702.1"/>
</dbReference>
<reference evidence="2 4" key="1">
    <citation type="journal article" date="2011" name="Virus Genes">
        <title>Comparative genomic sequence analysis of the Marek's disease vaccine strain SB-1.</title>
        <authorList>
            <person name="Spatz S.J."/>
            <person name="Schat K.A."/>
        </authorList>
    </citation>
    <scope>NUCLEOTIDE SEQUENCE [LARGE SCALE GENOMIC DNA]</scope>
    <source>
        <strain evidence="2">SB-1</strain>
    </source>
</reference>
<proteinExistence type="predicted"/>
<evidence type="ECO:0000313" key="3">
    <source>
        <dbReference type="EMBL" id="QEY02320.1"/>
    </source>
</evidence>
<sequence>MFVVSAALASASDYAAFLRDNKQAARKLQFPLSPMPSQRIPHLSKDGRTAVARETGSSEVMSASGQNASTRPVDARFANLDTEK</sequence>
<evidence type="ECO:0000256" key="1">
    <source>
        <dbReference type="SAM" id="MobiDB-lite"/>
    </source>
</evidence>
<accession>F8TBZ4</accession>
<name>F8TBZ4_9ALPH</name>
<dbReference type="EMBL" id="HQ840738">
    <property type="protein sequence ID" value="AEI00205.1"/>
    <property type="molecule type" value="Genomic_DNA"/>
</dbReference>